<dbReference type="PANTHER" id="PTHR42794:SF2">
    <property type="entry name" value="ABC TRANSPORTER ATP-BINDING PROTEIN"/>
    <property type="match status" value="1"/>
</dbReference>
<evidence type="ECO:0000259" key="4">
    <source>
        <dbReference type="PROSITE" id="PS50893"/>
    </source>
</evidence>
<feature type="domain" description="ABC transporter" evidence="4">
    <location>
        <begin position="2"/>
        <end position="234"/>
    </location>
</feature>
<dbReference type="PROSITE" id="PS50893">
    <property type="entry name" value="ABC_TRANSPORTER_2"/>
    <property type="match status" value="1"/>
</dbReference>
<keyword evidence="2" id="KW-0547">Nucleotide-binding</keyword>
<keyword evidence="3 5" id="KW-0067">ATP-binding</keyword>
<dbReference type="Pfam" id="PF00005">
    <property type="entry name" value="ABC_tran"/>
    <property type="match status" value="1"/>
</dbReference>
<dbReference type="InterPro" id="IPR003439">
    <property type="entry name" value="ABC_transporter-like_ATP-bd"/>
</dbReference>
<dbReference type="EMBL" id="BOMM01000070">
    <property type="protein sequence ID" value="GIE15637.1"/>
    <property type="molecule type" value="Genomic_DNA"/>
</dbReference>
<dbReference type="PROSITE" id="PS00211">
    <property type="entry name" value="ABC_TRANSPORTER_1"/>
    <property type="match status" value="1"/>
</dbReference>
<evidence type="ECO:0000313" key="5">
    <source>
        <dbReference type="EMBL" id="GIE15637.1"/>
    </source>
</evidence>
<organism evidence="5 6">
    <name type="scientific">Paractinoplanes ferrugineus</name>
    <dbReference type="NCBI Taxonomy" id="113564"/>
    <lineage>
        <taxon>Bacteria</taxon>
        <taxon>Bacillati</taxon>
        <taxon>Actinomycetota</taxon>
        <taxon>Actinomycetes</taxon>
        <taxon>Micromonosporales</taxon>
        <taxon>Micromonosporaceae</taxon>
        <taxon>Paractinoplanes</taxon>
    </lineage>
</organism>
<evidence type="ECO:0000256" key="2">
    <source>
        <dbReference type="ARBA" id="ARBA00022741"/>
    </source>
</evidence>
<keyword evidence="1" id="KW-0813">Transport</keyword>
<dbReference type="PANTHER" id="PTHR42794">
    <property type="entry name" value="HEMIN IMPORT ATP-BINDING PROTEIN HMUV"/>
    <property type="match status" value="1"/>
</dbReference>
<dbReference type="GO" id="GO:0016887">
    <property type="term" value="F:ATP hydrolysis activity"/>
    <property type="evidence" value="ECO:0007669"/>
    <property type="project" value="InterPro"/>
</dbReference>
<evidence type="ECO:0000256" key="3">
    <source>
        <dbReference type="ARBA" id="ARBA00022840"/>
    </source>
</evidence>
<dbReference type="CDD" id="cd03214">
    <property type="entry name" value="ABC_Iron-Siderophores_B12_Hemin"/>
    <property type="match status" value="1"/>
</dbReference>
<dbReference type="Proteomes" id="UP000598174">
    <property type="component" value="Unassembled WGS sequence"/>
</dbReference>
<keyword evidence="6" id="KW-1185">Reference proteome</keyword>
<dbReference type="Gene3D" id="3.40.50.300">
    <property type="entry name" value="P-loop containing nucleotide triphosphate hydrolases"/>
    <property type="match status" value="1"/>
</dbReference>
<evidence type="ECO:0000256" key="1">
    <source>
        <dbReference type="ARBA" id="ARBA00022448"/>
    </source>
</evidence>
<comment type="caution">
    <text evidence="5">The sequence shown here is derived from an EMBL/GenBank/DDBJ whole genome shotgun (WGS) entry which is preliminary data.</text>
</comment>
<dbReference type="GO" id="GO:0005524">
    <property type="term" value="F:ATP binding"/>
    <property type="evidence" value="ECO:0007669"/>
    <property type="project" value="UniProtKB-KW"/>
</dbReference>
<dbReference type="FunFam" id="3.40.50.300:FF:000134">
    <property type="entry name" value="Iron-enterobactin ABC transporter ATP-binding protein"/>
    <property type="match status" value="1"/>
</dbReference>
<dbReference type="RefSeq" id="WP_203822000.1">
    <property type="nucleotide sequence ID" value="NZ_BAAABP010000015.1"/>
</dbReference>
<dbReference type="InterPro" id="IPR003593">
    <property type="entry name" value="AAA+_ATPase"/>
</dbReference>
<sequence>MLEITDVSWTVPAARILDNITFTVPANSLVGLLGPNGSGKTTLLRVVAGLLRPRTGQVALGDATVADLPRRVAARRMALLAQYAETDLDLTALDVVLLGRTPHQRSRWSDTDTDHALALAALDRVDLGGFAHRKWQTLSGGERQRVQLARAFTQEPELLLLDEPTNHLDIGHQLQLLHLVRRSQVTTLAALHDLNLAAMFCDTVVVLHHGQVVAAGPPFTVLTTDLLEDVYGVDADITNHDGRPVITYRPPS</sequence>
<dbReference type="SMART" id="SM00382">
    <property type="entry name" value="AAA"/>
    <property type="match status" value="1"/>
</dbReference>
<dbReference type="InterPro" id="IPR027417">
    <property type="entry name" value="P-loop_NTPase"/>
</dbReference>
<reference evidence="5" key="1">
    <citation type="submission" date="2021-01" db="EMBL/GenBank/DDBJ databases">
        <title>Whole genome shotgun sequence of Actinoplanes ferrugineus NBRC 15555.</title>
        <authorList>
            <person name="Komaki H."/>
            <person name="Tamura T."/>
        </authorList>
    </citation>
    <scope>NUCLEOTIDE SEQUENCE</scope>
    <source>
        <strain evidence="5">NBRC 15555</strain>
    </source>
</reference>
<proteinExistence type="predicted"/>
<dbReference type="AlphaFoldDB" id="A0A919J9A1"/>
<gene>
    <name evidence="5" type="ORF">Afe05nite_74770</name>
</gene>
<accession>A0A919J9A1</accession>
<dbReference type="SUPFAM" id="SSF52540">
    <property type="entry name" value="P-loop containing nucleoside triphosphate hydrolases"/>
    <property type="match status" value="1"/>
</dbReference>
<protein>
    <submittedName>
        <fullName evidence="5">ABC transporter ATP-binding protein</fullName>
    </submittedName>
</protein>
<evidence type="ECO:0000313" key="6">
    <source>
        <dbReference type="Proteomes" id="UP000598174"/>
    </source>
</evidence>
<dbReference type="InterPro" id="IPR017871">
    <property type="entry name" value="ABC_transporter-like_CS"/>
</dbReference>
<name>A0A919J9A1_9ACTN</name>